<dbReference type="InterPro" id="IPR014756">
    <property type="entry name" value="Ig_E-set"/>
</dbReference>
<sequence>MVVLCQILVDTPVNGAYRPGDIIDGTVKYYLDKPTRFEAINVSLIGEGLASWPVSDDSCICDKQEYVSLNKNILQAYRNPVLDQGCYSSAFTFVIPENIPSTFRHATCDITYKILVNFQTKMLYSSCKMFEIEIPVYGTISPDLPEPMTFQLKKDIFTLGPGPNEVNILVEIKRTFISSEENINLFLLVNNNSNVKITTIKTELVRYFSLVMEKSKKPFDIEPLEETKNRTDSVNKFSMVRMSCVIPTSSDLYSIQHTRRVLIEYRVRVTVKFPFPHSHMFLEIPVVIGKGDDVRMYRKIQDCY</sequence>
<comment type="similarity">
    <text evidence="1">Belongs to the arrestin family.</text>
</comment>
<evidence type="ECO:0000256" key="2">
    <source>
        <dbReference type="ARBA" id="ARBA00022606"/>
    </source>
</evidence>
<keyword evidence="2" id="KW-0716">Sensory transduction</keyword>
<evidence type="ECO:0000259" key="3">
    <source>
        <dbReference type="SMART" id="SM01017"/>
    </source>
</evidence>
<dbReference type="Pfam" id="PF00339">
    <property type="entry name" value="Arrestin_N"/>
    <property type="match status" value="1"/>
</dbReference>
<dbReference type="OrthoDB" id="2333384at2759"/>
<evidence type="ECO:0000313" key="4">
    <source>
        <dbReference type="EMBL" id="CAH0581595.1"/>
    </source>
</evidence>
<dbReference type="GO" id="GO:0015031">
    <property type="term" value="P:protein transport"/>
    <property type="evidence" value="ECO:0007669"/>
    <property type="project" value="TreeGrafter"/>
</dbReference>
<dbReference type="AlphaFoldDB" id="A0A9P0BHP2"/>
<dbReference type="PANTHER" id="PTHR11188:SF17">
    <property type="entry name" value="FI21816P1"/>
    <property type="match status" value="1"/>
</dbReference>
<dbReference type="EMBL" id="LR824014">
    <property type="protein sequence ID" value="CAH0581595.1"/>
    <property type="molecule type" value="Genomic_DNA"/>
</dbReference>
<protein>
    <recommendedName>
        <fullName evidence="3">Arrestin C-terminal-like domain-containing protein</fullName>
    </recommendedName>
</protein>
<dbReference type="GO" id="GO:0005737">
    <property type="term" value="C:cytoplasm"/>
    <property type="evidence" value="ECO:0007669"/>
    <property type="project" value="TreeGrafter"/>
</dbReference>
<reference evidence="4" key="1">
    <citation type="submission" date="2021-12" db="EMBL/GenBank/DDBJ databases">
        <authorList>
            <person name="King R."/>
        </authorList>
    </citation>
    <scope>NUCLEOTIDE SEQUENCE</scope>
</reference>
<dbReference type="InterPro" id="IPR014752">
    <property type="entry name" value="Arrestin-like_C"/>
</dbReference>
<gene>
    <name evidence="4" type="ORF">CINC_LOCUS1737</name>
</gene>
<dbReference type="SUPFAM" id="SSF81296">
    <property type="entry name" value="E set domains"/>
    <property type="match status" value="2"/>
</dbReference>
<dbReference type="Proteomes" id="UP001154114">
    <property type="component" value="Chromosome 11"/>
</dbReference>
<keyword evidence="5" id="KW-1185">Reference proteome</keyword>
<dbReference type="Gene3D" id="2.60.40.640">
    <property type="match status" value="2"/>
</dbReference>
<evidence type="ECO:0000313" key="5">
    <source>
        <dbReference type="Proteomes" id="UP001154114"/>
    </source>
</evidence>
<evidence type="ECO:0000256" key="1">
    <source>
        <dbReference type="ARBA" id="ARBA00005298"/>
    </source>
</evidence>
<proteinExistence type="inferred from homology"/>
<dbReference type="Pfam" id="PF02752">
    <property type="entry name" value="Arrestin_C"/>
    <property type="match status" value="1"/>
</dbReference>
<dbReference type="InterPro" id="IPR050357">
    <property type="entry name" value="Arrestin_domain-protein"/>
</dbReference>
<name>A0A9P0BHP2_CHRIL</name>
<feature type="domain" description="Arrestin C-terminal-like" evidence="3">
    <location>
        <begin position="162"/>
        <end position="296"/>
    </location>
</feature>
<dbReference type="SMART" id="SM01017">
    <property type="entry name" value="Arrestin_C"/>
    <property type="match status" value="1"/>
</dbReference>
<dbReference type="PANTHER" id="PTHR11188">
    <property type="entry name" value="ARRESTIN DOMAIN CONTAINING PROTEIN"/>
    <property type="match status" value="1"/>
</dbReference>
<accession>A0A9P0BHP2</accession>
<dbReference type="InterPro" id="IPR011021">
    <property type="entry name" value="Arrestin-like_N"/>
</dbReference>
<organism evidence="4 5">
    <name type="scientific">Chrysodeixis includens</name>
    <name type="common">Soybean looper</name>
    <name type="synonym">Pseudoplusia includens</name>
    <dbReference type="NCBI Taxonomy" id="689277"/>
    <lineage>
        <taxon>Eukaryota</taxon>
        <taxon>Metazoa</taxon>
        <taxon>Ecdysozoa</taxon>
        <taxon>Arthropoda</taxon>
        <taxon>Hexapoda</taxon>
        <taxon>Insecta</taxon>
        <taxon>Pterygota</taxon>
        <taxon>Neoptera</taxon>
        <taxon>Endopterygota</taxon>
        <taxon>Lepidoptera</taxon>
        <taxon>Glossata</taxon>
        <taxon>Ditrysia</taxon>
        <taxon>Noctuoidea</taxon>
        <taxon>Noctuidae</taxon>
        <taxon>Plusiinae</taxon>
        <taxon>Chrysodeixis</taxon>
    </lineage>
</organism>
<dbReference type="InterPro" id="IPR011022">
    <property type="entry name" value="Arrestin_C-like"/>
</dbReference>